<name>A0A0R1P4V8_9LACO</name>
<evidence type="ECO:0000313" key="2">
    <source>
        <dbReference type="EMBL" id="KRL27129.1"/>
    </source>
</evidence>
<keyword evidence="3" id="KW-1185">Reference proteome</keyword>
<dbReference type="GO" id="GO:0004519">
    <property type="term" value="F:endonuclease activity"/>
    <property type="evidence" value="ECO:0007669"/>
    <property type="project" value="UniProtKB-KW"/>
</dbReference>
<keyword evidence="2" id="KW-0255">Endonuclease</keyword>
<dbReference type="AlphaFoldDB" id="A0A0R1P4V8"/>
<dbReference type="Proteomes" id="UP000051445">
    <property type="component" value="Unassembled WGS sequence"/>
</dbReference>
<reference evidence="2 3" key="1">
    <citation type="journal article" date="2015" name="Genome Announc.">
        <title>Expanding the biotechnology potential of lactobacilli through comparative genomics of 213 strains and associated genera.</title>
        <authorList>
            <person name="Sun Z."/>
            <person name="Harris H.M."/>
            <person name="McCann A."/>
            <person name="Guo C."/>
            <person name="Argimon S."/>
            <person name="Zhang W."/>
            <person name="Yang X."/>
            <person name="Jeffery I.B."/>
            <person name="Cooney J.C."/>
            <person name="Kagawa T.F."/>
            <person name="Liu W."/>
            <person name="Song Y."/>
            <person name="Salvetti E."/>
            <person name="Wrobel A."/>
            <person name="Rasinkangas P."/>
            <person name="Parkhill J."/>
            <person name="Rea M.C."/>
            <person name="O'Sullivan O."/>
            <person name="Ritari J."/>
            <person name="Douillard F.P."/>
            <person name="Paul Ross R."/>
            <person name="Yang R."/>
            <person name="Briner A.E."/>
            <person name="Felis G.E."/>
            <person name="de Vos W.M."/>
            <person name="Barrangou R."/>
            <person name="Klaenhammer T.R."/>
            <person name="Caufield P.W."/>
            <person name="Cui Y."/>
            <person name="Zhang H."/>
            <person name="O'Toole P.W."/>
        </authorList>
    </citation>
    <scope>NUCLEOTIDE SEQUENCE [LARGE SCALE GENOMIC DNA]</scope>
    <source>
        <strain evidence="2 3">DSM 13145</strain>
    </source>
</reference>
<dbReference type="GO" id="GO:0016787">
    <property type="term" value="F:hydrolase activity"/>
    <property type="evidence" value="ECO:0007669"/>
    <property type="project" value="InterPro"/>
</dbReference>
<dbReference type="SMART" id="SM00892">
    <property type="entry name" value="Endonuclease_NS"/>
    <property type="match status" value="1"/>
</dbReference>
<keyword evidence="2" id="KW-0540">Nuclease</keyword>
<dbReference type="InterPro" id="IPR044929">
    <property type="entry name" value="DNA/RNA_non-sp_Endonuclease_sf"/>
</dbReference>
<dbReference type="EMBL" id="AZER01000016">
    <property type="protein sequence ID" value="KRL27129.1"/>
    <property type="molecule type" value="Genomic_DNA"/>
</dbReference>
<evidence type="ECO:0000313" key="3">
    <source>
        <dbReference type="Proteomes" id="UP000051445"/>
    </source>
</evidence>
<dbReference type="GO" id="GO:0003676">
    <property type="term" value="F:nucleic acid binding"/>
    <property type="evidence" value="ECO:0007669"/>
    <property type="project" value="InterPro"/>
</dbReference>
<protein>
    <submittedName>
        <fullName evidence="2">DNA RNA non-specific endonuclease</fullName>
    </submittedName>
</protein>
<accession>A0A0R1P4V8</accession>
<dbReference type="Pfam" id="PF01223">
    <property type="entry name" value="Endonuclease_NS"/>
    <property type="match status" value="1"/>
</dbReference>
<dbReference type="InterPro" id="IPR001604">
    <property type="entry name" value="Endo_G_ENPP1-like_dom"/>
</dbReference>
<sequence>MKKHPIRHLLLAILAIASVAFVTVKPTNSYAAFQNKIQRLVAWGGYARPSHHNLPPTKEQAEAVLTSAVKKQVGKQFEWNGSGAFIIDDNQPHLNAKINSAPYAVNQVDNQGRAWRGDSWLNKTTRQYRNRMQTGNGASEWRPAGFLQASHLTGGYSHAYDRGHLLGYALVGGIREFDASESNPANIATQTAWANEARSSMSTGQNYYEGLVRRALDQNHQVRYRVTDIYDGDNLVPSGAHIEALSKDGSLKFNVFVPNVQRNIDINYTNGAVKQR</sequence>
<keyword evidence="2" id="KW-0378">Hydrolase</keyword>
<dbReference type="GO" id="GO:0046872">
    <property type="term" value="F:metal ion binding"/>
    <property type="evidence" value="ECO:0007669"/>
    <property type="project" value="InterPro"/>
</dbReference>
<dbReference type="PATRIC" id="fig|1423746.3.peg.890"/>
<dbReference type="STRING" id="1423746.FD27_GL000879"/>
<dbReference type="OrthoDB" id="9783680at2"/>
<gene>
    <name evidence="2" type="ORF">FD27_GL000879</name>
</gene>
<feature type="domain" description="DNA/RNA non-specific endonuclease/pyrophosphatase/phosphodiesterase" evidence="1">
    <location>
        <begin position="99"/>
        <end position="275"/>
    </location>
</feature>
<organism evidence="2 3">
    <name type="scientific">Limosilactobacillus frumenti DSM 13145</name>
    <dbReference type="NCBI Taxonomy" id="1423746"/>
    <lineage>
        <taxon>Bacteria</taxon>
        <taxon>Bacillati</taxon>
        <taxon>Bacillota</taxon>
        <taxon>Bacilli</taxon>
        <taxon>Lactobacillales</taxon>
        <taxon>Lactobacillaceae</taxon>
        <taxon>Limosilactobacillus</taxon>
    </lineage>
</organism>
<comment type="caution">
    <text evidence="2">The sequence shown here is derived from an EMBL/GenBank/DDBJ whole genome shotgun (WGS) entry which is preliminary data.</text>
</comment>
<dbReference type="Gene3D" id="3.40.570.10">
    <property type="entry name" value="Extracellular Endonuclease, subunit A"/>
    <property type="match status" value="1"/>
</dbReference>
<proteinExistence type="predicted"/>
<evidence type="ECO:0000259" key="1">
    <source>
        <dbReference type="SMART" id="SM00892"/>
    </source>
</evidence>